<dbReference type="Proteomes" id="UP000617634">
    <property type="component" value="Unassembled WGS sequence"/>
</dbReference>
<evidence type="ECO:0000313" key="1">
    <source>
        <dbReference type="EMBL" id="MBH0113227.1"/>
    </source>
</evidence>
<protein>
    <submittedName>
        <fullName evidence="1">Uncharacterized protein</fullName>
    </submittedName>
</protein>
<comment type="caution">
    <text evidence="1">The sequence shown here is derived from an EMBL/GenBank/DDBJ whole genome shotgun (WGS) entry which is preliminary data.</text>
</comment>
<dbReference type="RefSeq" id="WP_197163287.1">
    <property type="nucleotide sequence ID" value="NZ_JADZGI010000001.1"/>
</dbReference>
<accession>A0A931MKS2</accession>
<dbReference type="EMBL" id="JADZGI010000001">
    <property type="protein sequence ID" value="MBH0113227.1"/>
    <property type="molecule type" value="Genomic_DNA"/>
</dbReference>
<evidence type="ECO:0000313" key="2">
    <source>
        <dbReference type="Proteomes" id="UP000617634"/>
    </source>
</evidence>
<name>A0A931MKS2_9SPHN</name>
<dbReference type="AlphaFoldDB" id="A0A931MKS2"/>
<reference evidence="1" key="1">
    <citation type="submission" date="2020-11" db="EMBL/GenBank/DDBJ databases">
        <title>Novosphingobium aureum sp. nov., a marine bacterium isolated from sediment of a salt flat.</title>
        <authorList>
            <person name="Yoo Y."/>
            <person name="Kim J.-J."/>
        </authorList>
    </citation>
    <scope>NUCLEOTIDE SEQUENCE</scope>
    <source>
        <strain evidence="1">YJ-S2-02</strain>
    </source>
</reference>
<gene>
    <name evidence="1" type="ORF">I5E68_09740</name>
</gene>
<organism evidence="1 2">
    <name type="scientific">Novosphingobium aureum</name>
    <dbReference type="NCBI Taxonomy" id="2792964"/>
    <lineage>
        <taxon>Bacteria</taxon>
        <taxon>Pseudomonadati</taxon>
        <taxon>Pseudomonadota</taxon>
        <taxon>Alphaproteobacteria</taxon>
        <taxon>Sphingomonadales</taxon>
        <taxon>Sphingomonadaceae</taxon>
        <taxon>Novosphingobium</taxon>
    </lineage>
</organism>
<sequence>MILVSEATGPAAWVGYFINGDADGLEPEELAAADAWLQRHAPARPVSTVDDSERFSWSYNVHGGTAQGGTVCDYVLHAAADELPVIFRAERSGDHVGEVTAVFPTLPNDRHGREFTTYAHIGQHSGGSFGWYRATRPATHEEFAPLLRELRGIYERSMAPGDPVYSLKVCQRITAAHRRACVDAARASGSAAA</sequence>
<keyword evidence="2" id="KW-1185">Reference proteome</keyword>
<proteinExistence type="predicted"/>